<dbReference type="Proteomes" id="UP000186922">
    <property type="component" value="Unassembled WGS sequence"/>
</dbReference>
<protein>
    <submittedName>
        <fullName evidence="2">Uncharacterized protein</fullName>
    </submittedName>
</protein>
<organism evidence="2 3">
    <name type="scientific">Ramazzottius varieornatus</name>
    <name type="common">Water bear</name>
    <name type="synonym">Tardigrade</name>
    <dbReference type="NCBI Taxonomy" id="947166"/>
    <lineage>
        <taxon>Eukaryota</taxon>
        <taxon>Metazoa</taxon>
        <taxon>Ecdysozoa</taxon>
        <taxon>Tardigrada</taxon>
        <taxon>Eutardigrada</taxon>
        <taxon>Parachela</taxon>
        <taxon>Hypsibioidea</taxon>
        <taxon>Ramazzottiidae</taxon>
        <taxon>Ramazzottius</taxon>
    </lineage>
</organism>
<gene>
    <name evidence="2" type="primary">RvY_01597-1</name>
    <name evidence="2" type="synonym">RvY_01597.1</name>
    <name evidence="2" type="ORF">RvY_01597</name>
</gene>
<comment type="caution">
    <text evidence="2">The sequence shown here is derived from an EMBL/GenBank/DDBJ whole genome shotgun (WGS) entry which is preliminary data.</text>
</comment>
<name>A0A1D1UNZ4_RAMVA</name>
<evidence type="ECO:0000313" key="2">
    <source>
        <dbReference type="EMBL" id="GAU88997.1"/>
    </source>
</evidence>
<dbReference type="EMBL" id="BDGG01000001">
    <property type="protein sequence ID" value="GAU88997.1"/>
    <property type="molecule type" value="Genomic_DNA"/>
</dbReference>
<evidence type="ECO:0000313" key="3">
    <source>
        <dbReference type="Proteomes" id="UP000186922"/>
    </source>
</evidence>
<proteinExistence type="predicted"/>
<keyword evidence="3" id="KW-1185">Reference proteome</keyword>
<evidence type="ECO:0000256" key="1">
    <source>
        <dbReference type="SAM" id="MobiDB-lite"/>
    </source>
</evidence>
<dbReference type="AlphaFoldDB" id="A0A1D1UNZ4"/>
<sequence>MAALSSHLMIRNTASSHKSQKYSQNPSYTSDRTKPAIINLPYSSQKNPKGLLDITLNQNVSKEVLTVKKPCPEVNKVCGGRSLVR</sequence>
<feature type="compositionally biased region" description="Polar residues" evidence="1">
    <location>
        <begin position="12"/>
        <end position="30"/>
    </location>
</feature>
<accession>A0A1D1UNZ4</accession>
<feature type="region of interest" description="Disordered" evidence="1">
    <location>
        <begin position="1"/>
        <end position="34"/>
    </location>
</feature>
<reference evidence="2 3" key="1">
    <citation type="journal article" date="2016" name="Nat. Commun.">
        <title>Extremotolerant tardigrade genome and improved radiotolerance of human cultured cells by tardigrade-unique protein.</title>
        <authorList>
            <person name="Hashimoto T."/>
            <person name="Horikawa D.D."/>
            <person name="Saito Y."/>
            <person name="Kuwahara H."/>
            <person name="Kozuka-Hata H."/>
            <person name="Shin-I T."/>
            <person name="Minakuchi Y."/>
            <person name="Ohishi K."/>
            <person name="Motoyama A."/>
            <person name="Aizu T."/>
            <person name="Enomoto A."/>
            <person name="Kondo K."/>
            <person name="Tanaka S."/>
            <person name="Hara Y."/>
            <person name="Koshikawa S."/>
            <person name="Sagara H."/>
            <person name="Miura T."/>
            <person name="Yokobori S."/>
            <person name="Miyagawa K."/>
            <person name="Suzuki Y."/>
            <person name="Kubo T."/>
            <person name="Oyama M."/>
            <person name="Kohara Y."/>
            <person name="Fujiyama A."/>
            <person name="Arakawa K."/>
            <person name="Katayama T."/>
            <person name="Toyoda A."/>
            <person name="Kunieda T."/>
        </authorList>
    </citation>
    <scope>NUCLEOTIDE SEQUENCE [LARGE SCALE GENOMIC DNA]</scope>
    <source>
        <strain evidence="2 3">YOKOZUNA-1</strain>
    </source>
</reference>